<reference evidence="2 3" key="1">
    <citation type="submission" date="2024-05" db="EMBL/GenBank/DDBJ databases">
        <title>Genome sequencing and assembly of Indian major carp, Cirrhinus mrigala (Hamilton, 1822).</title>
        <authorList>
            <person name="Mohindra V."/>
            <person name="Chowdhury L.M."/>
            <person name="Lal K."/>
            <person name="Jena J.K."/>
        </authorList>
    </citation>
    <scope>NUCLEOTIDE SEQUENCE [LARGE SCALE GENOMIC DNA]</scope>
    <source>
        <strain evidence="2">CM1030</strain>
        <tissue evidence="2">Blood</tissue>
    </source>
</reference>
<dbReference type="Proteomes" id="UP001529510">
    <property type="component" value="Unassembled WGS sequence"/>
</dbReference>
<feature type="compositionally biased region" description="Polar residues" evidence="1">
    <location>
        <begin position="108"/>
        <end position="121"/>
    </location>
</feature>
<keyword evidence="3" id="KW-1185">Reference proteome</keyword>
<evidence type="ECO:0000313" key="2">
    <source>
        <dbReference type="EMBL" id="KAL0151601.1"/>
    </source>
</evidence>
<name>A0ABD0MRM4_CIRMR</name>
<feature type="region of interest" description="Disordered" evidence="1">
    <location>
        <begin position="72"/>
        <end position="121"/>
    </location>
</feature>
<dbReference type="AlphaFoldDB" id="A0ABD0MRM4"/>
<protein>
    <submittedName>
        <fullName evidence="2">Uncharacterized protein</fullName>
    </submittedName>
</protein>
<evidence type="ECO:0000313" key="3">
    <source>
        <dbReference type="Proteomes" id="UP001529510"/>
    </source>
</evidence>
<accession>A0ABD0MRM4</accession>
<sequence length="121" mass="13265">MIGTQLYGTDFVGPVKFKCPAQHSALRLLHLPFAFRLLTSVPGSTNYAIVPSRTLQNQLKLRETFKVFAPRNSDFQRTSSSSRSATKQPNEASSSLSNCPITTEGFPKTSSKEPSNQSEVA</sequence>
<gene>
    <name evidence="2" type="ORF">M9458_053118</name>
</gene>
<comment type="caution">
    <text evidence="2">The sequence shown here is derived from an EMBL/GenBank/DDBJ whole genome shotgun (WGS) entry which is preliminary data.</text>
</comment>
<dbReference type="EMBL" id="JAMKFB020000235">
    <property type="protein sequence ID" value="KAL0151601.1"/>
    <property type="molecule type" value="Genomic_DNA"/>
</dbReference>
<feature type="compositionally biased region" description="Polar residues" evidence="1">
    <location>
        <begin position="85"/>
        <end position="101"/>
    </location>
</feature>
<organism evidence="2 3">
    <name type="scientific">Cirrhinus mrigala</name>
    <name type="common">Mrigala</name>
    <dbReference type="NCBI Taxonomy" id="683832"/>
    <lineage>
        <taxon>Eukaryota</taxon>
        <taxon>Metazoa</taxon>
        <taxon>Chordata</taxon>
        <taxon>Craniata</taxon>
        <taxon>Vertebrata</taxon>
        <taxon>Euteleostomi</taxon>
        <taxon>Actinopterygii</taxon>
        <taxon>Neopterygii</taxon>
        <taxon>Teleostei</taxon>
        <taxon>Ostariophysi</taxon>
        <taxon>Cypriniformes</taxon>
        <taxon>Cyprinidae</taxon>
        <taxon>Labeoninae</taxon>
        <taxon>Labeonini</taxon>
        <taxon>Cirrhinus</taxon>
    </lineage>
</organism>
<proteinExistence type="predicted"/>
<evidence type="ECO:0000256" key="1">
    <source>
        <dbReference type="SAM" id="MobiDB-lite"/>
    </source>
</evidence>